<dbReference type="Proteomes" id="UP000076268">
    <property type="component" value="Unassembled WGS sequence"/>
</dbReference>
<feature type="chain" id="PRO_5039448964" evidence="4">
    <location>
        <begin position="25"/>
        <end position="545"/>
    </location>
</feature>
<dbReference type="STRING" id="1794912.AXX12_04450"/>
<sequence>MVRQKRIGVILACVVLLLLTGCSTDNKTKETPAKQPVAQKGGKIVYGSLYEPATLNPLSSDMVSAHEVASLIFSGLVYMNDKGEWQPDLASDVPTLQNGGVSSDGRIVTYRLRNNVQWHDGKPFSAEDVIFTWRLIMNPRNNVISRDGYDQIASIEAPDKTTLVVRFREYYPSFLNLFSRILPKHLLEGADFAKAPFNRAPIGTGPFQFVEWRMAEEINLKANPNYHLGKPVLDTISYKIIPDINILLTQIKAGSVDIIGNLDPSLVEQARAIDAFHVVMNPTMVWEHIDLNLDNARLQDARVRQAISLAIDRQAIIAEAYRSAATAAAADQWPVSWAARSDLTPLARNVEAAKELLNQAGWRQGVDGIFAKDGVRLSLSLITTSNNKQRETATRLLSQQLREAGVELTPRFIEIPALFTDVLPGRRFESALYAWYLGPDPDNSSLWHSRNIPGPSNAYKGKNYSGWRNAEVDRLLDQAARTVEADSRKQIYYRIQELYAQEVPAIPLYFHSNIGIVKKTVLNYRPNASPAGNLWNAWQWAHAAK</sequence>
<dbReference type="GO" id="GO:0042597">
    <property type="term" value="C:periplasmic space"/>
    <property type="evidence" value="ECO:0007669"/>
    <property type="project" value="UniProtKB-ARBA"/>
</dbReference>
<comment type="caution">
    <text evidence="6">The sequence shown here is derived from an EMBL/GenBank/DDBJ whole genome shotgun (WGS) entry which is preliminary data.</text>
</comment>
<evidence type="ECO:0000259" key="5">
    <source>
        <dbReference type="Pfam" id="PF00496"/>
    </source>
</evidence>
<dbReference type="GO" id="GO:0043190">
    <property type="term" value="C:ATP-binding cassette (ABC) transporter complex"/>
    <property type="evidence" value="ECO:0007669"/>
    <property type="project" value="InterPro"/>
</dbReference>
<dbReference type="AlphaFoldDB" id="A0A154BUC0"/>
<evidence type="ECO:0000256" key="3">
    <source>
        <dbReference type="ARBA" id="ARBA00022729"/>
    </source>
</evidence>
<proteinExistence type="inferred from homology"/>
<gene>
    <name evidence="6" type="ORF">AXX12_04450</name>
</gene>
<dbReference type="InterPro" id="IPR030678">
    <property type="entry name" value="Peptide/Ni-bd"/>
</dbReference>
<evidence type="ECO:0000256" key="1">
    <source>
        <dbReference type="ARBA" id="ARBA00005695"/>
    </source>
</evidence>
<keyword evidence="7" id="KW-1185">Reference proteome</keyword>
<organism evidence="6 7">
    <name type="scientific">Anaerosporomusa subterranea</name>
    <dbReference type="NCBI Taxonomy" id="1794912"/>
    <lineage>
        <taxon>Bacteria</taxon>
        <taxon>Bacillati</taxon>
        <taxon>Bacillota</taxon>
        <taxon>Negativicutes</taxon>
        <taxon>Acetonemataceae</taxon>
        <taxon>Anaerosporomusa</taxon>
    </lineage>
</organism>
<dbReference type="InterPro" id="IPR039424">
    <property type="entry name" value="SBP_5"/>
</dbReference>
<evidence type="ECO:0000313" key="6">
    <source>
        <dbReference type="EMBL" id="KYZ77624.1"/>
    </source>
</evidence>
<evidence type="ECO:0000256" key="2">
    <source>
        <dbReference type="ARBA" id="ARBA00022448"/>
    </source>
</evidence>
<dbReference type="SUPFAM" id="SSF53850">
    <property type="entry name" value="Periplasmic binding protein-like II"/>
    <property type="match status" value="1"/>
</dbReference>
<reference evidence="6 7" key="1">
    <citation type="submission" date="2016-02" db="EMBL/GenBank/DDBJ databases">
        <title>Anaerosporomusa subterraneum gen. nov., sp. nov., a spore-forming obligate anaerobe isolated from saprolite.</title>
        <authorList>
            <person name="Choi J.K."/>
            <person name="Shah M."/>
            <person name="Yee N."/>
        </authorList>
    </citation>
    <scope>NUCLEOTIDE SEQUENCE [LARGE SCALE GENOMIC DNA]</scope>
    <source>
        <strain evidence="6 7">RU4</strain>
    </source>
</reference>
<dbReference type="Gene3D" id="3.90.76.10">
    <property type="entry name" value="Dipeptide-binding Protein, Domain 1"/>
    <property type="match status" value="1"/>
</dbReference>
<dbReference type="InterPro" id="IPR000914">
    <property type="entry name" value="SBP_5_dom"/>
</dbReference>
<dbReference type="Gene3D" id="3.10.105.10">
    <property type="entry name" value="Dipeptide-binding Protein, Domain 3"/>
    <property type="match status" value="1"/>
</dbReference>
<dbReference type="EMBL" id="LSGP01000013">
    <property type="protein sequence ID" value="KYZ77624.1"/>
    <property type="molecule type" value="Genomic_DNA"/>
</dbReference>
<dbReference type="Pfam" id="PF00496">
    <property type="entry name" value="SBP_bac_5"/>
    <property type="match status" value="1"/>
</dbReference>
<keyword evidence="2" id="KW-0813">Transport</keyword>
<dbReference type="PIRSF" id="PIRSF002741">
    <property type="entry name" value="MppA"/>
    <property type="match status" value="1"/>
</dbReference>
<dbReference type="GO" id="GO:0015833">
    <property type="term" value="P:peptide transport"/>
    <property type="evidence" value="ECO:0007669"/>
    <property type="project" value="TreeGrafter"/>
</dbReference>
<dbReference type="PANTHER" id="PTHR30290:SF9">
    <property type="entry name" value="OLIGOPEPTIDE-BINDING PROTEIN APPA"/>
    <property type="match status" value="1"/>
</dbReference>
<evidence type="ECO:0000256" key="4">
    <source>
        <dbReference type="SAM" id="SignalP"/>
    </source>
</evidence>
<keyword evidence="3 4" id="KW-0732">Signal</keyword>
<protein>
    <submittedName>
        <fullName evidence="6">ABC transporter substrate-binding protein</fullName>
    </submittedName>
</protein>
<dbReference type="GO" id="GO:1904680">
    <property type="term" value="F:peptide transmembrane transporter activity"/>
    <property type="evidence" value="ECO:0007669"/>
    <property type="project" value="TreeGrafter"/>
</dbReference>
<feature type="signal peptide" evidence="4">
    <location>
        <begin position="1"/>
        <end position="24"/>
    </location>
</feature>
<dbReference type="PANTHER" id="PTHR30290">
    <property type="entry name" value="PERIPLASMIC BINDING COMPONENT OF ABC TRANSPORTER"/>
    <property type="match status" value="1"/>
</dbReference>
<accession>A0A154BUC0</accession>
<dbReference type="PROSITE" id="PS51257">
    <property type="entry name" value="PROKAR_LIPOPROTEIN"/>
    <property type="match status" value="1"/>
</dbReference>
<evidence type="ECO:0000313" key="7">
    <source>
        <dbReference type="Proteomes" id="UP000076268"/>
    </source>
</evidence>
<feature type="domain" description="Solute-binding protein family 5" evidence="5">
    <location>
        <begin position="85"/>
        <end position="448"/>
    </location>
</feature>
<dbReference type="CDD" id="cd08513">
    <property type="entry name" value="PBP2_thermophilic_Hb8_like"/>
    <property type="match status" value="1"/>
</dbReference>
<dbReference type="Gene3D" id="3.40.190.10">
    <property type="entry name" value="Periplasmic binding protein-like II"/>
    <property type="match status" value="1"/>
</dbReference>
<dbReference type="OrthoDB" id="137511at2"/>
<name>A0A154BUC0_ANASB</name>
<comment type="similarity">
    <text evidence="1">Belongs to the bacterial solute-binding protein 5 family.</text>
</comment>